<dbReference type="PANTHER" id="PTHR24384">
    <property type="entry name" value="FINGER PUTATIVE TRANSCRIPTION FACTOR FAMILY-RELATED"/>
    <property type="match status" value="1"/>
</dbReference>
<dbReference type="PROSITE" id="PS00028">
    <property type="entry name" value="ZINC_FINGER_C2H2_1"/>
    <property type="match status" value="8"/>
</dbReference>
<accession>A0ABR3HAA9</accession>
<dbReference type="Pfam" id="PF00096">
    <property type="entry name" value="zf-C2H2"/>
    <property type="match status" value="3"/>
</dbReference>
<dbReference type="EMBL" id="JBEUOH010000023">
    <property type="protein sequence ID" value="KAL0861727.1"/>
    <property type="molecule type" value="Genomic_DNA"/>
</dbReference>
<evidence type="ECO:0000313" key="12">
    <source>
        <dbReference type="Proteomes" id="UP001549920"/>
    </source>
</evidence>
<dbReference type="Pfam" id="PF07776">
    <property type="entry name" value="zf-AD"/>
    <property type="match status" value="1"/>
</dbReference>
<feature type="binding site" evidence="7">
    <location>
        <position position="48"/>
    </location>
    <ligand>
        <name>Zn(2+)</name>
        <dbReference type="ChEBI" id="CHEBI:29105"/>
    </ligand>
</feature>
<keyword evidence="12" id="KW-1185">Reference proteome</keyword>
<protein>
    <submittedName>
        <fullName evidence="11">Uncharacterized protein</fullName>
    </submittedName>
</protein>
<evidence type="ECO:0000256" key="4">
    <source>
        <dbReference type="ARBA" id="ARBA00022771"/>
    </source>
</evidence>
<dbReference type="Proteomes" id="UP001549920">
    <property type="component" value="Unassembled WGS sequence"/>
</dbReference>
<comment type="caution">
    <text evidence="11">The sequence shown here is derived from an EMBL/GenBank/DDBJ whole genome shotgun (WGS) entry which is preliminary data.</text>
</comment>
<proteinExistence type="inferred from homology"/>
<feature type="domain" description="ZAD" evidence="10">
    <location>
        <begin position="5"/>
        <end position="75"/>
    </location>
</feature>
<dbReference type="PROSITE" id="PS50157">
    <property type="entry name" value="ZINC_FINGER_C2H2_2"/>
    <property type="match status" value="6"/>
</dbReference>
<organism evidence="11 12">
    <name type="scientific">Loxostege sticticalis</name>
    <name type="common">Beet webworm moth</name>
    <dbReference type="NCBI Taxonomy" id="481309"/>
    <lineage>
        <taxon>Eukaryota</taxon>
        <taxon>Metazoa</taxon>
        <taxon>Ecdysozoa</taxon>
        <taxon>Arthropoda</taxon>
        <taxon>Hexapoda</taxon>
        <taxon>Insecta</taxon>
        <taxon>Pterygota</taxon>
        <taxon>Neoptera</taxon>
        <taxon>Endopterygota</taxon>
        <taxon>Lepidoptera</taxon>
        <taxon>Glossata</taxon>
        <taxon>Ditrysia</taxon>
        <taxon>Pyraloidea</taxon>
        <taxon>Crambidae</taxon>
        <taxon>Pyraustinae</taxon>
        <taxon>Loxostege</taxon>
    </lineage>
</organism>
<keyword evidence="5 7" id="KW-0862">Zinc</keyword>
<feature type="compositionally biased region" description="Basic residues" evidence="8">
    <location>
        <begin position="214"/>
        <end position="239"/>
    </location>
</feature>
<dbReference type="SUPFAM" id="SSF57716">
    <property type="entry name" value="Glucocorticoid receptor-like (DNA-binding domain)"/>
    <property type="match status" value="1"/>
</dbReference>
<dbReference type="InterPro" id="IPR036236">
    <property type="entry name" value="Znf_C2H2_sf"/>
</dbReference>
<feature type="domain" description="C2H2-type" evidence="9">
    <location>
        <begin position="321"/>
        <end position="350"/>
    </location>
</feature>
<comment type="similarity">
    <text evidence="1">Belongs to the krueppel C2H2-type zinc-finger protein family.</text>
</comment>
<dbReference type="InterPro" id="IPR012934">
    <property type="entry name" value="Znf_AD"/>
</dbReference>
<feature type="domain" description="C2H2-type" evidence="9">
    <location>
        <begin position="404"/>
        <end position="431"/>
    </location>
</feature>
<evidence type="ECO:0000256" key="1">
    <source>
        <dbReference type="ARBA" id="ARBA00006991"/>
    </source>
</evidence>
<feature type="domain" description="C2H2-type" evidence="9">
    <location>
        <begin position="621"/>
        <end position="648"/>
    </location>
</feature>
<feature type="binding site" evidence="7">
    <location>
        <position position="7"/>
    </location>
    <ligand>
        <name>Zn(2+)</name>
        <dbReference type="ChEBI" id="CHEBI:29105"/>
    </ligand>
</feature>
<evidence type="ECO:0000259" key="10">
    <source>
        <dbReference type="PROSITE" id="PS51915"/>
    </source>
</evidence>
<gene>
    <name evidence="11" type="ORF">ABMA27_009205</name>
</gene>
<dbReference type="InterPro" id="IPR050752">
    <property type="entry name" value="C2H2-ZF_domain"/>
</dbReference>
<reference evidence="11 12" key="1">
    <citation type="submission" date="2024-06" db="EMBL/GenBank/DDBJ databases">
        <title>A chromosome-level genome assembly of beet webworm, Loxostege sticticalis.</title>
        <authorList>
            <person name="Zhang Y."/>
        </authorList>
    </citation>
    <scope>NUCLEOTIDE SEQUENCE [LARGE SCALE GENOMIC DNA]</scope>
    <source>
        <strain evidence="11">AQ026</strain>
        <tissue evidence="11">Whole body</tissue>
    </source>
</reference>
<evidence type="ECO:0000256" key="2">
    <source>
        <dbReference type="ARBA" id="ARBA00022723"/>
    </source>
</evidence>
<evidence type="ECO:0000259" key="9">
    <source>
        <dbReference type="PROSITE" id="PS50157"/>
    </source>
</evidence>
<dbReference type="Pfam" id="PF12874">
    <property type="entry name" value="zf-met"/>
    <property type="match status" value="1"/>
</dbReference>
<evidence type="ECO:0000256" key="6">
    <source>
        <dbReference type="PROSITE-ProRule" id="PRU00042"/>
    </source>
</evidence>
<dbReference type="InterPro" id="IPR013087">
    <property type="entry name" value="Znf_C2H2_type"/>
</dbReference>
<dbReference type="Gene3D" id="3.40.1800.20">
    <property type="match status" value="1"/>
</dbReference>
<dbReference type="PROSITE" id="PS51915">
    <property type="entry name" value="ZAD"/>
    <property type="match status" value="1"/>
</dbReference>
<evidence type="ECO:0000256" key="7">
    <source>
        <dbReference type="PROSITE-ProRule" id="PRU01263"/>
    </source>
</evidence>
<feature type="domain" description="C2H2-type" evidence="9">
    <location>
        <begin position="430"/>
        <end position="458"/>
    </location>
</feature>
<keyword evidence="2 7" id="KW-0479">Metal-binding</keyword>
<dbReference type="Gene3D" id="3.30.160.60">
    <property type="entry name" value="Classic Zinc Finger"/>
    <property type="match status" value="5"/>
</dbReference>
<keyword evidence="4 6" id="KW-0863">Zinc-finger</keyword>
<feature type="domain" description="C2H2-type" evidence="9">
    <location>
        <begin position="649"/>
        <end position="677"/>
    </location>
</feature>
<feature type="domain" description="C2H2-type" evidence="9">
    <location>
        <begin position="561"/>
        <end position="589"/>
    </location>
</feature>
<evidence type="ECO:0000256" key="3">
    <source>
        <dbReference type="ARBA" id="ARBA00022737"/>
    </source>
</evidence>
<feature type="region of interest" description="Disordered" evidence="8">
    <location>
        <begin position="200"/>
        <end position="250"/>
    </location>
</feature>
<sequence>MCDIEVCRICLRNESKFYNLDEYDLKKYYEEVTNKSINKKDGLPQFFCYECAALLHKSHTFREKCEYGEKILKDMLWNGPLTYAGIYELNQKRLNRFKYLTLDVLVCNKRVKTFNYHHNEDIQSTQTLKTEIIDDNFTEGPFSDDDNFACNDPETDPVDLDLSFDVKDDKEKAITTDVTENKIDIVKTVEIDLKQVDKLDNEEEESKLAPQKTVKAKQNVKTRQKSKPKRNTKQKRRKPKPVDSDYDSDDIELSKIKSEKSTSVFSPETKKTYKFNKPKSTQRSFEFLNSENWKKSNLSDEAALEEFQKKALNKKYINAPYKCTLCFRGFSQKNMLDRHMPQRHHESVGPLVCRFCKMRFKSNYFVNKHLRQHYNKYECLRCGLVCCLENTALFHEEYHSGVKRKCPHCDKEFQHLSTFYTHLRTHRSKHMCSLCGESFVSELGLHLHRKAKHQVEIENNVVDIEGAIYCEVCKINFETKDAYQNHLAHSAMHTEENKLLGEYLIHEMLEEEEKREKGIDDKPDAPVGGLVNRKSMVEKELCKVRKQGKSRDSRKTAKKPTTCQHCGQAFVSLSAALRHHLANHRGRPFYAERVVCEVCGASLAVGSVAAHMNKHTQSKMYTCDTCGRSFTTSTVLKQHMVVHTGERKYVCSLCGKRFTQNGSLSLHVRTFHLKQPYPKRNRKTTDKEIEPDDSMAMSAAACSKAFGPKYVPSMYPWAPPK</sequence>
<dbReference type="SMART" id="SM00355">
    <property type="entry name" value="ZnF_C2H2"/>
    <property type="match status" value="10"/>
</dbReference>
<feature type="binding site" evidence="7">
    <location>
        <position position="51"/>
    </location>
    <ligand>
        <name>Zn(2+)</name>
        <dbReference type="ChEBI" id="CHEBI:29105"/>
    </ligand>
</feature>
<evidence type="ECO:0000256" key="8">
    <source>
        <dbReference type="SAM" id="MobiDB-lite"/>
    </source>
</evidence>
<evidence type="ECO:0000313" key="11">
    <source>
        <dbReference type="EMBL" id="KAL0861727.1"/>
    </source>
</evidence>
<dbReference type="SUPFAM" id="SSF57667">
    <property type="entry name" value="beta-beta-alpha zinc fingers"/>
    <property type="match status" value="3"/>
</dbReference>
<evidence type="ECO:0000256" key="5">
    <source>
        <dbReference type="ARBA" id="ARBA00022833"/>
    </source>
</evidence>
<dbReference type="SMART" id="SM00868">
    <property type="entry name" value="zf-AD"/>
    <property type="match status" value="1"/>
</dbReference>
<name>A0ABR3HAA9_LOXSC</name>
<dbReference type="PANTHER" id="PTHR24384:SF218">
    <property type="entry name" value="ZINC FINGER PROTEIN 502"/>
    <property type="match status" value="1"/>
</dbReference>
<keyword evidence="3" id="KW-0677">Repeat</keyword>
<feature type="binding site" evidence="7">
    <location>
        <position position="10"/>
    </location>
    <ligand>
        <name>Zn(2+)</name>
        <dbReference type="ChEBI" id="CHEBI:29105"/>
    </ligand>
</feature>